<evidence type="ECO:0000313" key="1">
    <source>
        <dbReference type="EMBL" id="AIQ93485.1"/>
    </source>
</evidence>
<evidence type="ECO:0000313" key="2">
    <source>
        <dbReference type="Proteomes" id="UP000029492"/>
    </source>
</evidence>
<dbReference type="Proteomes" id="UP000029492">
    <property type="component" value="Chromosome"/>
</dbReference>
<organism evidence="1 2">
    <name type="scientific">Methylobacterium oryzae CBMB20</name>
    <dbReference type="NCBI Taxonomy" id="693986"/>
    <lineage>
        <taxon>Bacteria</taxon>
        <taxon>Pseudomonadati</taxon>
        <taxon>Pseudomonadota</taxon>
        <taxon>Alphaproteobacteria</taxon>
        <taxon>Hyphomicrobiales</taxon>
        <taxon>Methylobacteriaceae</taxon>
        <taxon>Methylobacterium</taxon>
    </lineage>
</organism>
<proteinExistence type="predicted"/>
<keyword evidence="2" id="KW-1185">Reference proteome</keyword>
<dbReference type="KEGG" id="mor:MOC_5730"/>
<sequence length="48" mass="5454">MERVHPGISFALLLGVVNRSKFACKGSILKIDVSDKEKHRKFVAREKD</sequence>
<dbReference type="AlphaFoldDB" id="A0A089P3W7"/>
<gene>
    <name evidence="1" type="ORF">MOC_5730</name>
</gene>
<dbReference type="HOGENOM" id="CLU_3154784_0_0_5"/>
<accession>A0A089P3W7</accession>
<protein>
    <submittedName>
        <fullName evidence="1">Protein of unassigned function</fullName>
    </submittedName>
</protein>
<reference evidence="1 2" key="1">
    <citation type="journal article" date="2014" name="PLoS ONE">
        <title>Genome Information of Methylobacterium oryzae, a Plant-Probiotic Methylotroph in the Phyllosphere.</title>
        <authorList>
            <person name="Kwak M.J."/>
            <person name="Jeong H."/>
            <person name="Madhaiyan M."/>
            <person name="Lee Y."/>
            <person name="Sa T.M."/>
            <person name="Oh T.K."/>
            <person name="Kim J.F."/>
        </authorList>
    </citation>
    <scope>NUCLEOTIDE SEQUENCE [LARGE SCALE GENOMIC DNA]</scope>
    <source>
        <strain evidence="1 2">CBMB20</strain>
    </source>
</reference>
<dbReference type="EMBL" id="CP003811">
    <property type="protein sequence ID" value="AIQ93485.1"/>
    <property type="molecule type" value="Genomic_DNA"/>
</dbReference>
<name>A0A089P3W7_9HYPH</name>